<reference evidence="4 5" key="1">
    <citation type="submission" date="2018-08" db="EMBL/GenBank/DDBJ databases">
        <title>Sequencing the genomes of 1000 actinobacteria strains.</title>
        <authorList>
            <person name="Klenk H.-P."/>
        </authorList>
    </citation>
    <scope>NUCLEOTIDE SEQUENCE [LARGE SCALE GENOMIC DNA]</scope>
    <source>
        <strain evidence="4 5">DSM 22967</strain>
    </source>
</reference>
<feature type="transmembrane region" description="Helical" evidence="3">
    <location>
        <begin position="64"/>
        <end position="83"/>
    </location>
</feature>
<gene>
    <name evidence="4" type="ORF">DFJ65_2282</name>
</gene>
<organism evidence="4 5">
    <name type="scientific">Calidifontibacter indicus</name>
    <dbReference type="NCBI Taxonomy" id="419650"/>
    <lineage>
        <taxon>Bacteria</taxon>
        <taxon>Bacillati</taxon>
        <taxon>Actinomycetota</taxon>
        <taxon>Actinomycetes</taxon>
        <taxon>Micrococcales</taxon>
        <taxon>Dermacoccaceae</taxon>
        <taxon>Calidifontibacter</taxon>
    </lineage>
</organism>
<keyword evidence="5" id="KW-1185">Reference proteome</keyword>
<evidence type="ECO:0000313" key="4">
    <source>
        <dbReference type="EMBL" id="REF31234.1"/>
    </source>
</evidence>
<protein>
    <submittedName>
        <fullName evidence="4">Uncharacterized protein YlxW (UPF0749 family)</fullName>
    </submittedName>
</protein>
<keyword evidence="3" id="KW-1133">Transmembrane helix</keyword>
<evidence type="ECO:0000256" key="2">
    <source>
        <dbReference type="SAM" id="MobiDB-lite"/>
    </source>
</evidence>
<evidence type="ECO:0000256" key="3">
    <source>
        <dbReference type="SAM" id="Phobius"/>
    </source>
</evidence>
<dbReference type="OrthoDB" id="3211287at2"/>
<feature type="compositionally biased region" description="Acidic residues" evidence="2">
    <location>
        <begin position="25"/>
        <end position="35"/>
    </location>
</feature>
<dbReference type="AlphaFoldDB" id="A0A3D9UZ42"/>
<dbReference type="PANTHER" id="PTHR37313:SF2">
    <property type="entry name" value="UPF0749 PROTEIN YLXX"/>
    <property type="match status" value="1"/>
</dbReference>
<accession>A0A3D9UZ42</accession>
<dbReference type="PANTHER" id="PTHR37313">
    <property type="entry name" value="UPF0749 PROTEIN RV1825"/>
    <property type="match status" value="1"/>
</dbReference>
<comment type="caution">
    <text evidence="4">The sequence shown here is derived from an EMBL/GenBank/DDBJ whole genome shotgun (WGS) entry which is preliminary data.</text>
</comment>
<dbReference type="Proteomes" id="UP000256253">
    <property type="component" value="Unassembled WGS sequence"/>
</dbReference>
<dbReference type="Gene3D" id="3.30.70.1880">
    <property type="entry name" value="Protein of unknown function DUF881"/>
    <property type="match status" value="1"/>
</dbReference>
<comment type="similarity">
    <text evidence="1">Belongs to the UPF0749 family.</text>
</comment>
<keyword evidence="3" id="KW-0812">Transmembrane</keyword>
<dbReference type="GO" id="GO:0005886">
    <property type="term" value="C:plasma membrane"/>
    <property type="evidence" value="ECO:0007669"/>
    <property type="project" value="TreeGrafter"/>
</dbReference>
<feature type="region of interest" description="Disordered" evidence="2">
    <location>
        <begin position="1"/>
        <end position="53"/>
    </location>
</feature>
<keyword evidence="3" id="KW-0472">Membrane</keyword>
<dbReference type="Pfam" id="PF05949">
    <property type="entry name" value="DUF881"/>
    <property type="match status" value="1"/>
</dbReference>
<proteinExistence type="inferred from homology"/>
<dbReference type="InterPro" id="IPR010273">
    <property type="entry name" value="DUF881"/>
</dbReference>
<dbReference type="RefSeq" id="WP_115923110.1">
    <property type="nucleotide sequence ID" value="NZ_QTUA01000001.1"/>
</dbReference>
<dbReference type="EMBL" id="QTUA01000001">
    <property type="protein sequence ID" value="REF31234.1"/>
    <property type="molecule type" value="Genomic_DNA"/>
</dbReference>
<sequence>MSPRKRKPDPEASPPGEVDPALAAYEDEVPDETESVETRPAASQTPSQGWGRLARMGRPRFTKANLLVTALAVLLGFAMVTQVQQYRASGLENMRQEDLVTLLDGVNQQSGKLGDEINRLTRTRDSLRAGGGDAAAIKAAEDRLAALGILAGTVRATGPGIILTIPDQARQIQPNNVLDTVQELRDAGAEAIQINDSRVTANTWFGLTMQGQLIVDGKTLTAPYTVRAIGDPHTMSTALAIPGGVLETLRQLGIAATVASKNPVEVTALRPSEVPGYAQADTAR</sequence>
<name>A0A3D9UZ42_9MICO</name>
<evidence type="ECO:0000256" key="1">
    <source>
        <dbReference type="ARBA" id="ARBA00009108"/>
    </source>
</evidence>
<evidence type="ECO:0000313" key="5">
    <source>
        <dbReference type="Proteomes" id="UP000256253"/>
    </source>
</evidence>